<dbReference type="CDD" id="cd07043">
    <property type="entry name" value="STAS_anti-anti-sigma_factors"/>
    <property type="match status" value="1"/>
</dbReference>
<dbReference type="RefSeq" id="WP_171474048.1">
    <property type="nucleotide sequence ID" value="NZ_CP053452.2"/>
</dbReference>
<dbReference type="PROSITE" id="PS50801">
    <property type="entry name" value="STAS"/>
    <property type="match status" value="1"/>
</dbReference>
<sequence>MPCTITGRTDGDTYIYTFEGALDTEAAMEVAPLAKRSYLGGAKKLVFDLERVPFVASMGLGVFVTAIKSFPGRVVFATLQPYVRQTFKLAGLEDLATVCKTVDDALRV</sequence>
<name>A0A6M5YY92_9BACT</name>
<organism evidence="2 3">
    <name type="scientific">Frigoriglobus tundricola</name>
    <dbReference type="NCBI Taxonomy" id="2774151"/>
    <lineage>
        <taxon>Bacteria</taxon>
        <taxon>Pseudomonadati</taxon>
        <taxon>Planctomycetota</taxon>
        <taxon>Planctomycetia</taxon>
        <taxon>Gemmatales</taxon>
        <taxon>Gemmataceae</taxon>
        <taxon>Frigoriglobus</taxon>
    </lineage>
</organism>
<gene>
    <name evidence="2" type="ORF">FTUN_6585</name>
</gene>
<dbReference type="Gene3D" id="3.30.750.24">
    <property type="entry name" value="STAS domain"/>
    <property type="match status" value="1"/>
</dbReference>
<dbReference type="Pfam" id="PF01740">
    <property type="entry name" value="STAS"/>
    <property type="match status" value="1"/>
</dbReference>
<reference evidence="3" key="1">
    <citation type="submission" date="2020-05" db="EMBL/GenBank/DDBJ databases">
        <title>Frigoriglobus tundricola gen. nov., sp. nov., a psychrotolerant cellulolytic planctomycete of the family Gemmataceae with two divergent copies of 16S rRNA gene.</title>
        <authorList>
            <person name="Kulichevskaya I.S."/>
            <person name="Ivanova A.A."/>
            <person name="Naumoff D.G."/>
            <person name="Beletsky A.V."/>
            <person name="Rijpstra W.I.C."/>
            <person name="Sinninghe Damste J.S."/>
            <person name="Mardanov A.V."/>
            <person name="Ravin N.V."/>
            <person name="Dedysh S.N."/>
        </authorList>
    </citation>
    <scope>NUCLEOTIDE SEQUENCE [LARGE SCALE GENOMIC DNA]</scope>
    <source>
        <strain evidence="3">PL17</strain>
    </source>
</reference>
<dbReference type="EMBL" id="CP053452">
    <property type="protein sequence ID" value="QJW98989.1"/>
    <property type="molecule type" value="Genomic_DNA"/>
</dbReference>
<evidence type="ECO:0000313" key="3">
    <source>
        <dbReference type="Proteomes" id="UP000503447"/>
    </source>
</evidence>
<dbReference type="InterPro" id="IPR002645">
    <property type="entry name" value="STAS_dom"/>
</dbReference>
<dbReference type="SUPFAM" id="SSF52091">
    <property type="entry name" value="SpoIIaa-like"/>
    <property type="match status" value="1"/>
</dbReference>
<accession>A0A6M5YY92</accession>
<dbReference type="AlphaFoldDB" id="A0A6M5YY92"/>
<keyword evidence="3" id="KW-1185">Reference proteome</keyword>
<feature type="domain" description="STAS" evidence="1">
    <location>
        <begin position="3"/>
        <end position="108"/>
    </location>
</feature>
<evidence type="ECO:0000259" key="1">
    <source>
        <dbReference type="PROSITE" id="PS50801"/>
    </source>
</evidence>
<dbReference type="InterPro" id="IPR036513">
    <property type="entry name" value="STAS_dom_sf"/>
</dbReference>
<dbReference type="Proteomes" id="UP000503447">
    <property type="component" value="Chromosome"/>
</dbReference>
<evidence type="ECO:0000313" key="2">
    <source>
        <dbReference type="EMBL" id="QJW98989.1"/>
    </source>
</evidence>
<dbReference type="PANTHER" id="PTHR33495">
    <property type="entry name" value="ANTI-SIGMA FACTOR ANTAGONIST TM_1081-RELATED-RELATED"/>
    <property type="match status" value="1"/>
</dbReference>
<protein>
    <recommendedName>
        <fullName evidence="1">STAS domain-containing protein</fullName>
    </recommendedName>
</protein>
<proteinExistence type="predicted"/>
<dbReference type="GO" id="GO:0043856">
    <property type="term" value="F:anti-sigma factor antagonist activity"/>
    <property type="evidence" value="ECO:0007669"/>
    <property type="project" value="TreeGrafter"/>
</dbReference>
<dbReference type="KEGG" id="ftj:FTUN_6585"/>